<feature type="region of interest" description="Disordered" evidence="1">
    <location>
        <begin position="358"/>
        <end position="384"/>
    </location>
</feature>
<evidence type="ECO:0008006" key="6">
    <source>
        <dbReference type="Google" id="ProtNLM"/>
    </source>
</evidence>
<dbReference type="KEGG" id="cpro:CPRO_07540"/>
<dbReference type="Proteomes" id="UP000184204">
    <property type="component" value="Unassembled WGS sequence"/>
</dbReference>
<reference evidence="4" key="2">
    <citation type="submission" date="2016-01" db="EMBL/GenBank/DDBJ databases">
        <authorList>
            <person name="Poehlein A."/>
            <person name="Schlien K."/>
            <person name="Gottschalk G."/>
            <person name="Buckel W."/>
            <person name="Daniel R."/>
        </authorList>
    </citation>
    <scope>NUCLEOTIDE SEQUENCE [LARGE SCALE GENOMIC DNA]</scope>
    <source>
        <strain evidence="4">X2</strain>
    </source>
</reference>
<evidence type="ECO:0000313" key="3">
    <source>
        <dbReference type="EMBL" id="SHE44299.1"/>
    </source>
</evidence>
<dbReference type="EMBL" id="CP014223">
    <property type="protein sequence ID" value="AMJ40355.1"/>
    <property type="molecule type" value="Genomic_DNA"/>
</dbReference>
<reference evidence="2 4" key="1">
    <citation type="journal article" date="2016" name="Genome Announc.">
        <title>Complete Genome Sequence of the Amino Acid-Fermenting Clostridium propionicum X2 (DSM 1682).</title>
        <authorList>
            <person name="Poehlein A."/>
            <person name="Schlien K."/>
            <person name="Chowdhury N.P."/>
            <person name="Gottschalk G."/>
            <person name="Buckel W."/>
            <person name="Daniel R."/>
        </authorList>
    </citation>
    <scope>NUCLEOTIDE SEQUENCE [LARGE SCALE GENOMIC DNA]</scope>
    <source>
        <strain evidence="2 4">X2</strain>
    </source>
</reference>
<keyword evidence="4" id="KW-1185">Reference proteome</keyword>
<dbReference type="Proteomes" id="UP000068026">
    <property type="component" value="Chromosome"/>
</dbReference>
<evidence type="ECO:0000313" key="4">
    <source>
        <dbReference type="Proteomes" id="UP000068026"/>
    </source>
</evidence>
<dbReference type="AlphaFoldDB" id="A0A0X8VAC5"/>
<sequence length="384" mass="42955">MSHALLSASAADKWLHCTPSARMESVLPDTAGESAQEGSLAHELAELKARRHFHGMDKGAFTRKFNKIKSNELYIVDMDHDTDTYVEYLKDVEMMFSSKPYAVFETKVDYSHIAPEGFGTADSIMIGGGHLHIVDFKYGKTVQVDCVDNPQMKLYALGALKKYDLLYDIKDITLHIVQPRMSNISSWTINCENLNTWGESIKPVSQMAFDGSGECVVGGWCDSHFCKCRATCRAYMERMQRVTQFMDKLPPVLTDDEVGQCLTLAADIKKWYSLLEKYAMTALLEGKNIAGWKVVEGRSNRAFNDIDQAYKALSVSGIDESLLYKRVPITLTDCEIMLGKKGFSEMLADYVVKPPGKPTIAPESDPRKNYNPAMADFAGLESNK</sequence>
<reference evidence="3" key="4">
    <citation type="submission" date="2016-11" db="EMBL/GenBank/DDBJ databases">
        <authorList>
            <person name="Varghese N."/>
            <person name="Submissions S."/>
        </authorList>
    </citation>
    <scope>NUCLEOTIDE SEQUENCE</scope>
    <source>
        <strain evidence="3">DSM 1682</strain>
    </source>
</reference>
<name>A0A0X8VAC5_ANAPI</name>
<evidence type="ECO:0000313" key="2">
    <source>
        <dbReference type="EMBL" id="AMJ40355.1"/>
    </source>
</evidence>
<evidence type="ECO:0000256" key="1">
    <source>
        <dbReference type="SAM" id="MobiDB-lite"/>
    </source>
</evidence>
<dbReference type="OrthoDB" id="9766061at2"/>
<evidence type="ECO:0000313" key="5">
    <source>
        <dbReference type="Proteomes" id="UP000184204"/>
    </source>
</evidence>
<gene>
    <name evidence="2" type="ORF">CPRO_07540</name>
    <name evidence="3" type="ORF">SAMN02745151_00725</name>
</gene>
<dbReference type="Pfam" id="PF10926">
    <property type="entry name" value="DUF2800"/>
    <property type="match status" value="1"/>
</dbReference>
<dbReference type="RefSeq" id="WP_066047975.1">
    <property type="nucleotide sequence ID" value="NZ_CP014223.1"/>
</dbReference>
<reference evidence="5" key="3">
    <citation type="submission" date="2016-11" db="EMBL/GenBank/DDBJ databases">
        <authorList>
            <person name="Jaros S."/>
            <person name="Januszkiewicz K."/>
            <person name="Wedrychowicz H."/>
        </authorList>
    </citation>
    <scope>NUCLEOTIDE SEQUENCE [LARGE SCALE GENOMIC DNA]</scope>
    <source>
        <strain evidence="5">DSM 1682</strain>
    </source>
</reference>
<organism evidence="3 5">
    <name type="scientific">Anaerotignum propionicum DSM 1682</name>
    <dbReference type="NCBI Taxonomy" id="991789"/>
    <lineage>
        <taxon>Bacteria</taxon>
        <taxon>Bacillati</taxon>
        <taxon>Bacillota</taxon>
        <taxon>Clostridia</taxon>
        <taxon>Lachnospirales</taxon>
        <taxon>Anaerotignaceae</taxon>
        <taxon>Anaerotignum</taxon>
    </lineage>
</organism>
<dbReference type="EMBL" id="FQUA01000002">
    <property type="protein sequence ID" value="SHE44299.1"/>
    <property type="molecule type" value="Genomic_DNA"/>
</dbReference>
<dbReference type="InterPro" id="IPR021229">
    <property type="entry name" value="DUF2800"/>
</dbReference>
<accession>A0A0X8VAC5</accession>
<protein>
    <recommendedName>
        <fullName evidence="6">PD-(D/E)XK nuclease superfamily protein</fullName>
    </recommendedName>
</protein>
<proteinExistence type="predicted"/>